<name>A0A0E9VAF8_ANGAN</name>
<proteinExistence type="predicted"/>
<protein>
    <submittedName>
        <fullName evidence="1">Uncharacterized protein</fullName>
    </submittedName>
</protein>
<organism evidence="1">
    <name type="scientific">Anguilla anguilla</name>
    <name type="common">European freshwater eel</name>
    <name type="synonym">Muraena anguilla</name>
    <dbReference type="NCBI Taxonomy" id="7936"/>
    <lineage>
        <taxon>Eukaryota</taxon>
        <taxon>Metazoa</taxon>
        <taxon>Chordata</taxon>
        <taxon>Craniata</taxon>
        <taxon>Vertebrata</taxon>
        <taxon>Euteleostomi</taxon>
        <taxon>Actinopterygii</taxon>
        <taxon>Neopterygii</taxon>
        <taxon>Teleostei</taxon>
        <taxon>Anguilliformes</taxon>
        <taxon>Anguillidae</taxon>
        <taxon>Anguilla</taxon>
    </lineage>
</organism>
<dbReference type="AlphaFoldDB" id="A0A0E9VAF8"/>
<reference evidence="1" key="1">
    <citation type="submission" date="2014-11" db="EMBL/GenBank/DDBJ databases">
        <authorList>
            <person name="Amaro Gonzalez C."/>
        </authorList>
    </citation>
    <scope>NUCLEOTIDE SEQUENCE</scope>
</reference>
<accession>A0A0E9VAF8</accession>
<dbReference type="EMBL" id="GBXM01033571">
    <property type="protein sequence ID" value="JAH75006.1"/>
    <property type="molecule type" value="Transcribed_RNA"/>
</dbReference>
<evidence type="ECO:0000313" key="1">
    <source>
        <dbReference type="EMBL" id="JAH75006.1"/>
    </source>
</evidence>
<reference evidence="1" key="2">
    <citation type="journal article" date="2015" name="Fish Shellfish Immunol.">
        <title>Early steps in the European eel (Anguilla anguilla)-Vibrio vulnificus interaction in the gills: Role of the RtxA13 toxin.</title>
        <authorList>
            <person name="Callol A."/>
            <person name="Pajuelo D."/>
            <person name="Ebbesson L."/>
            <person name="Teles M."/>
            <person name="MacKenzie S."/>
            <person name="Amaro C."/>
        </authorList>
    </citation>
    <scope>NUCLEOTIDE SEQUENCE</scope>
</reference>
<sequence>MISFCCSCKVSQTPERRGLLGFWDFLAVLSASLKGLPRETACSYKKTRSNTNLSINSNYAVLKSPIQGRPVA</sequence>